<dbReference type="Proteomes" id="UP001294412">
    <property type="component" value="Unassembled WGS sequence"/>
</dbReference>
<evidence type="ECO:0000259" key="5">
    <source>
        <dbReference type="SMART" id="SM00478"/>
    </source>
</evidence>
<dbReference type="RefSeq" id="WP_322187866.1">
    <property type="nucleotide sequence ID" value="NZ_JAXLPB010000005.1"/>
</dbReference>
<dbReference type="Pfam" id="PF00730">
    <property type="entry name" value="HhH-GPD"/>
    <property type="match status" value="1"/>
</dbReference>
<dbReference type="Gene3D" id="1.10.1670.40">
    <property type="match status" value="1"/>
</dbReference>
<dbReference type="InterPro" id="IPR003265">
    <property type="entry name" value="HhH-GPD_domain"/>
</dbReference>
<dbReference type="SUPFAM" id="SSF48150">
    <property type="entry name" value="DNA-glycosylase"/>
    <property type="match status" value="1"/>
</dbReference>
<feature type="domain" description="HhH-GPD" evidence="5">
    <location>
        <begin position="52"/>
        <end position="204"/>
    </location>
</feature>
<evidence type="ECO:0000256" key="1">
    <source>
        <dbReference type="ARBA" id="ARBA00000086"/>
    </source>
</evidence>
<reference evidence="6 7" key="1">
    <citation type="submission" date="2023-12" db="EMBL/GenBank/DDBJ databases">
        <title>Description of Novel Strain Fulvimarina sp. 2208YS6-2-32 isolated from Uroteuthis (Photololigo) edulis.</title>
        <authorList>
            <person name="Park J.-S."/>
        </authorList>
    </citation>
    <scope>NUCLEOTIDE SEQUENCE [LARGE SCALE GENOMIC DNA]</scope>
    <source>
        <strain evidence="6 7">2208YS6-2-32</strain>
    </source>
</reference>
<sequence>MNDPIRCADDIARALRHLARQDPALRPVIDAAGAVPLRRMAGGLPGLCAIIVGQQVSRASADAIFGRLEKHVDLHDHRAILAMADEDFRRVGLLRPKQRTFRHIAQACEDGDLDFDRLAQASGERAVAELVALSGVGRWSAECYLLFCLGHPNVFPAGDLALKAAVATAFGIEPRPKEKDLAAIAQRWAPRRSVAARLFWAYYAVVTKRDAMPVTGPSGTALRL</sequence>
<comment type="catalytic activity">
    <reaction evidence="1">
        <text>Hydrolysis of alkylated DNA, releasing 3-methyladenine, 3-methylguanine, 7-methylguanine and 7-methyladenine.</text>
        <dbReference type="EC" id="3.2.2.21"/>
    </reaction>
</comment>
<dbReference type="SMART" id="SM00478">
    <property type="entry name" value="ENDO3c"/>
    <property type="match status" value="1"/>
</dbReference>
<dbReference type="EMBL" id="JAXLPB010000005">
    <property type="protein sequence ID" value="MDY8110338.1"/>
    <property type="molecule type" value="Genomic_DNA"/>
</dbReference>
<keyword evidence="7" id="KW-1185">Reference proteome</keyword>
<accession>A0ABU5I4N1</accession>
<dbReference type="Gene3D" id="1.10.340.30">
    <property type="entry name" value="Hypothetical protein, domain 2"/>
    <property type="match status" value="1"/>
</dbReference>
<name>A0ABU5I4N1_9HYPH</name>
<evidence type="ECO:0000256" key="3">
    <source>
        <dbReference type="ARBA" id="ARBA00022763"/>
    </source>
</evidence>
<evidence type="ECO:0000313" key="6">
    <source>
        <dbReference type="EMBL" id="MDY8110338.1"/>
    </source>
</evidence>
<evidence type="ECO:0000256" key="4">
    <source>
        <dbReference type="ARBA" id="ARBA00023204"/>
    </source>
</evidence>
<proteinExistence type="predicted"/>
<keyword evidence="3" id="KW-0227">DNA damage</keyword>
<dbReference type="PANTHER" id="PTHR43003:SF5">
    <property type="entry name" value="DNA-3-METHYLADENINE GLYCOSYLASE"/>
    <property type="match status" value="1"/>
</dbReference>
<comment type="caution">
    <text evidence="6">The sequence shown here is derived from an EMBL/GenBank/DDBJ whole genome shotgun (WGS) entry which is preliminary data.</text>
</comment>
<protein>
    <recommendedName>
        <fullName evidence="2">DNA-3-methyladenine glycosylase II</fullName>
        <ecNumber evidence="2">3.2.2.21</ecNumber>
    </recommendedName>
</protein>
<dbReference type="CDD" id="cd00056">
    <property type="entry name" value="ENDO3c"/>
    <property type="match status" value="1"/>
</dbReference>
<dbReference type="InterPro" id="IPR051912">
    <property type="entry name" value="Alkylbase_DNA_Glycosylase/TA"/>
</dbReference>
<organism evidence="6 7">
    <name type="scientific">Fulvimarina uroteuthidis</name>
    <dbReference type="NCBI Taxonomy" id="3098149"/>
    <lineage>
        <taxon>Bacteria</taxon>
        <taxon>Pseudomonadati</taxon>
        <taxon>Pseudomonadota</taxon>
        <taxon>Alphaproteobacteria</taxon>
        <taxon>Hyphomicrobiales</taxon>
        <taxon>Aurantimonadaceae</taxon>
        <taxon>Fulvimarina</taxon>
    </lineage>
</organism>
<gene>
    <name evidence="6" type="ORF">U0C82_14445</name>
</gene>
<dbReference type="PANTHER" id="PTHR43003">
    <property type="entry name" value="DNA-3-METHYLADENINE GLYCOSYLASE"/>
    <property type="match status" value="1"/>
</dbReference>
<keyword evidence="4" id="KW-0234">DNA repair</keyword>
<evidence type="ECO:0000313" key="7">
    <source>
        <dbReference type="Proteomes" id="UP001294412"/>
    </source>
</evidence>
<evidence type="ECO:0000256" key="2">
    <source>
        <dbReference type="ARBA" id="ARBA00012000"/>
    </source>
</evidence>
<dbReference type="EC" id="3.2.2.21" evidence="2"/>
<dbReference type="InterPro" id="IPR011257">
    <property type="entry name" value="DNA_glycosylase"/>
</dbReference>